<evidence type="ECO:0000256" key="1">
    <source>
        <dbReference type="ARBA" id="ARBA00022722"/>
    </source>
</evidence>
<evidence type="ECO:0000256" key="5">
    <source>
        <dbReference type="ARBA" id="ARBA00022801"/>
    </source>
</evidence>
<keyword evidence="2" id="KW-0255">Endonuclease</keyword>
<dbReference type="GO" id="GO:0004519">
    <property type="term" value="F:endonuclease activity"/>
    <property type="evidence" value="ECO:0007669"/>
    <property type="project" value="UniProtKB-KW"/>
</dbReference>
<sequence length="347" mass="40344">MIIRSVEEQGIDALKEKVLQNLRDVVTMMDWNEQHGIKVFRLSSELFPHMSNPKVENYTYDFARDILHEIGERSNRYNQRLTFHPGQYNVVGTPKAEAFEQTCSDLKYHADVLDFISEGGGGKNAVMVVHGGGIYGDKEATIKRWCEQYQMLPENVRKYLVLENCEKCFSVEDCLRVSEQVNIPVVFDTHHFACYSQLHPKESFQEAIDYIPRILETWRKRNIKPKFHVSEQGSGRVGHHSDFIETIPDYLMEIPDKYGVEIDIMIEAKMKEQSIFHLYKKYPQLNCKRDDVIKLPPKLPTFDWVNKHARGCECCENPSELSSETKINPKSKVKKILKVVKRLTKDT</sequence>
<dbReference type="NCBIfam" id="TIGR00629">
    <property type="entry name" value="uvde"/>
    <property type="match status" value="1"/>
</dbReference>
<dbReference type="SUPFAM" id="SSF51658">
    <property type="entry name" value="Xylose isomerase-like"/>
    <property type="match status" value="1"/>
</dbReference>
<keyword evidence="5" id="KW-0378">Hydrolase</keyword>
<dbReference type="Pfam" id="PF03851">
    <property type="entry name" value="UvdE"/>
    <property type="match status" value="1"/>
</dbReference>
<dbReference type="AlphaFoldDB" id="A0A6C0FC07"/>
<dbReference type="PANTHER" id="PTHR31290">
    <property type="entry name" value="UV-DAMAGE ENDONUCLEASE"/>
    <property type="match status" value="1"/>
</dbReference>
<keyword evidence="4" id="KW-0228">DNA excision</keyword>
<evidence type="ECO:0000256" key="4">
    <source>
        <dbReference type="ARBA" id="ARBA00022769"/>
    </source>
</evidence>
<reference evidence="7" key="1">
    <citation type="journal article" date="2020" name="Nature">
        <title>Giant virus diversity and host interactions through global metagenomics.</title>
        <authorList>
            <person name="Schulz F."/>
            <person name="Roux S."/>
            <person name="Paez-Espino D."/>
            <person name="Jungbluth S."/>
            <person name="Walsh D.A."/>
            <person name="Denef V.J."/>
            <person name="McMahon K.D."/>
            <person name="Konstantinidis K.T."/>
            <person name="Eloe-Fadrosh E.A."/>
            <person name="Kyrpides N.C."/>
            <person name="Woyke T."/>
        </authorList>
    </citation>
    <scope>NUCLEOTIDE SEQUENCE</scope>
    <source>
        <strain evidence="7">GVMAG-S-ERX556106-38</strain>
    </source>
</reference>
<keyword evidence="3" id="KW-0227">DNA damage</keyword>
<keyword evidence="6" id="KW-0234">DNA repair</keyword>
<evidence type="ECO:0000256" key="3">
    <source>
        <dbReference type="ARBA" id="ARBA00022763"/>
    </source>
</evidence>
<evidence type="ECO:0000256" key="6">
    <source>
        <dbReference type="ARBA" id="ARBA00023204"/>
    </source>
</evidence>
<proteinExistence type="predicted"/>
<dbReference type="InterPro" id="IPR004601">
    <property type="entry name" value="UvdE"/>
</dbReference>
<organism evidence="7">
    <name type="scientific">viral metagenome</name>
    <dbReference type="NCBI Taxonomy" id="1070528"/>
    <lineage>
        <taxon>unclassified sequences</taxon>
        <taxon>metagenomes</taxon>
        <taxon>organismal metagenomes</taxon>
    </lineage>
</organism>
<dbReference type="PANTHER" id="PTHR31290:SF5">
    <property type="entry name" value="UV-DAMAGE ENDONUCLEASE"/>
    <property type="match status" value="1"/>
</dbReference>
<dbReference type="GO" id="GO:0016787">
    <property type="term" value="F:hydrolase activity"/>
    <property type="evidence" value="ECO:0007669"/>
    <property type="project" value="UniProtKB-KW"/>
</dbReference>
<dbReference type="InterPro" id="IPR036237">
    <property type="entry name" value="Xyl_isomerase-like_sf"/>
</dbReference>
<dbReference type="GO" id="GO:0009411">
    <property type="term" value="P:response to UV"/>
    <property type="evidence" value="ECO:0007669"/>
    <property type="project" value="InterPro"/>
</dbReference>
<accession>A0A6C0FC07</accession>
<name>A0A6C0FC07_9ZZZZ</name>
<dbReference type="GO" id="GO:0006289">
    <property type="term" value="P:nucleotide-excision repair"/>
    <property type="evidence" value="ECO:0007669"/>
    <property type="project" value="InterPro"/>
</dbReference>
<dbReference type="EMBL" id="MN738832">
    <property type="protein sequence ID" value="QHT38564.1"/>
    <property type="molecule type" value="Genomic_DNA"/>
</dbReference>
<evidence type="ECO:0000313" key="7">
    <source>
        <dbReference type="EMBL" id="QHT38564.1"/>
    </source>
</evidence>
<dbReference type="Gene3D" id="3.20.20.150">
    <property type="entry name" value="Divalent-metal-dependent TIM barrel enzymes"/>
    <property type="match status" value="1"/>
</dbReference>
<keyword evidence="1" id="KW-0540">Nuclease</keyword>
<evidence type="ECO:0000256" key="2">
    <source>
        <dbReference type="ARBA" id="ARBA00022759"/>
    </source>
</evidence>
<protein>
    <submittedName>
        <fullName evidence="7">Uncharacterized protein</fullName>
    </submittedName>
</protein>